<dbReference type="RefSeq" id="WP_377735409.1">
    <property type="nucleotide sequence ID" value="NZ_JBHSRI010000025.1"/>
</dbReference>
<gene>
    <name evidence="1" type="ORF">ACFPYN_15545</name>
</gene>
<organism evidence="1 2">
    <name type="scientific">Paenisporosarcina macmurdoensis</name>
    <dbReference type="NCBI Taxonomy" id="212659"/>
    <lineage>
        <taxon>Bacteria</taxon>
        <taxon>Bacillati</taxon>
        <taxon>Bacillota</taxon>
        <taxon>Bacilli</taxon>
        <taxon>Bacillales</taxon>
        <taxon>Caryophanaceae</taxon>
        <taxon>Paenisporosarcina</taxon>
    </lineage>
</organism>
<comment type="caution">
    <text evidence="1">The sequence shown here is derived from an EMBL/GenBank/DDBJ whole genome shotgun (WGS) entry which is preliminary data.</text>
</comment>
<protein>
    <submittedName>
        <fullName evidence="1">Uncharacterized protein</fullName>
    </submittedName>
</protein>
<keyword evidence="2" id="KW-1185">Reference proteome</keyword>
<name>A0ABW1LA20_9BACL</name>
<reference evidence="2" key="1">
    <citation type="journal article" date="2019" name="Int. J. Syst. Evol. Microbiol.">
        <title>The Global Catalogue of Microorganisms (GCM) 10K type strain sequencing project: providing services to taxonomists for standard genome sequencing and annotation.</title>
        <authorList>
            <consortium name="The Broad Institute Genomics Platform"/>
            <consortium name="The Broad Institute Genome Sequencing Center for Infectious Disease"/>
            <person name="Wu L."/>
            <person name="Ma J."/>
        </authorList>
    </citation>
    <scope>NUCLEOTIDE SEQUENCE [LARGE SCALE GENOMIC DNA]</scope>
    <source>
        <strain evidence="2">CCUG 54527</strain>
    </source>
</reference>
<proteinExistence type="predicted"/>
<sequence>MNKGEEKISANMPKVEVMDRYLESTGQLKGKEIREAIKDVFGADLNYISEKNYGSKLSIYHVSVMESLRISLSVDCNSTELDAQIMAMTKNEVMDRFIEVHDFSLTGAQIRVLINQIFGVNLDGISGLEHLSISIYSKGLWILQGDTDLFVVSSSLDDVELYVASTDYLEKTSGSNQLPDSLKQKLTSIGFSYDADLDQFVYRNPTNESVPDAFKGQVIGSVVGTVMEFNKNK</sequence>
<evidence type="ECO:0000313" key="2">
    <source>
        <dbReference type="Proteomes" id="UP001596170"/>
    </source>
</evidence>
<dbReference type="EMBL" id="JBHSRI010000025">
    <property type="protein sequence ID" value="MFC6040840.1"/>
    <property type="molecule type" value="Genomic_DNA"/>
</dbReference>
<accession>A0ABW1LA20</accession>
<dbReference type="Proteomes" id="UP001596170">
    <property type="component" value="Unassembled WGS sequence"/>
</dbReference>
<evidence type="ECO:0000313" key="1">
    <source>
        <dbReference type="EMBL" id="MFC6040840.1"/>
    </source>
</evidence>